<reference evidence="2 3" key="1">
    <citation type="submission" date="2006-06" db="EMBL/GenBank/DDBJ databases">
        <authorList>
            <person name="Moran M.A."/>
            <person name="Ferriera S."/>
            <person name="Johnson J."/>
            <person name="Kravitz S."/>
            <person name="Beeson K."/>
            <person name="Sutton G."/>
            <person name="Rogers Y.-H."/>
            <person name="Friedman R."/>
            <person name="Frazier M."/>
            <person name="Venter J.C."/>
        </authorList>
    </citation>
    <scope>NUCLEOTIDE SEQUENCE [LARGE SCALE GENOMIC DNA]</scope>
    <source>
        <strain evidence="2 3">E-37</strain>
    </source>
</reference>
<name>A3KBB7_SAGS3</name>
<evidence type="ECO:0000313" key="2">
    <source>
        <dbReference type="EMBL" id="EBA05532.1"/>
    </source>
</evidence>
<protein>
    <recommendedName>
        <fullName evidence="4">2TM domain-containing protein</fullName>
    </recommendedName>
</protein>
<proteinExistence type="predicted"/>
<dbReference type="RefSeq" id="WP_005864336.1">
    <property type="nucleotide sequence ID" value="NZ_AAYA01000034.1"/>
</dbReference>
<evidence type="ECO:0000313" key="3">
    <source>
        <dbReference type="Proteomes" id="UP000005713"/>
    </source>
</evidence>
<dbReference type="AlphaFoldDB" id="A3KBB7"/>
<organism evidence="2 3">
    <name type="scientific">Sagittula stellata (strain ATCC 700073 / DSM 11524 / E-37)</name>
    <dbReference type="NCBI Taxonomy" id="388399"/>
    <lineage>
        <taxon>Bacteria</taxon>
        <taxon>Pseudomonadati</taxon>
        <taxon>Pseudomonadota</taxon>
        <taxon>Alphaproteobacteria</taxon>
        <taxon>Rhodobacterales</taxon>
        <taxon>Roseobacteraceae</taxon>
        <taxon>Sagittula</taxon>
    </lineage>
</organism>
<sequence>MKRLRDELLVYNERIKLVATSLNAIALGLLGFAVLRPATDAAVSMELSSLWWTVIALAFHALSHYMLGRLHKESADDSL</sequence>
<evidence type="ECO:0008006" key="4">
    <source>
        <dbReference type="Google" id="ProtNLM"/>
    </source>
</evidence>
<dbReference type="Proteomes" id="UP000005713">
    <property type="component" value="Unassembled WGS sequence"/>
</dbReference>
<evidence type="ECO:0000256" key="1">
    <source>
        <dbReference type="SAM" id="Phobius"/>
    </source>
</evidence>
<dbReference type="OrthoDB" id="7871392at2"/>
<feature type="transmembrane region" description="Helical" evidence="1">
    <location>
        <begin position="21"/>
        <end position="38"/>
    </location>
</feature>
<keyword evidence="1" id="KW-0812">Transmembrane</keyword>
<keyword evidence="1" id="KW-1133">Transmembrane helix</keyword>
<keyword evidence="1" id="KW-0472">Membrane</keyword>
<keyword evidence="3" id="KW-1185">Reference proteome</keyword>
<accession>A3KBB7</accession>
<dbReference type="EMBL" id="AAYA01000034">
    <property type="protein sequence ID" value="EBA05532.1"/>
    <property type="molecule type" value="Genomic_DNA"/>
</dbReference>
<gene>
    <name evidence="2" type="ORF">SSE37_24983</name>
</gene>
<feature type="transmembrane region" description="Helical" evidence="1">
    <location>
        <begin position="50"/>
        <end position="67"/>
    </location>
</feature>
<dbReference type="eggNOG" id="ENOG5033DAJ">
    <property type="taxonomic scope" value="Bacteria"/>
</dbReference>
<comment type="caution">
    <text evidence="2">The sequence shown here is derived from an EMBL/GenBank/DDBJ whole genome shotgun (WGS) entry which is preliminary data.</text>
</comment>